<name>A0A8S1QYC2_9CILI</name>
<evidence type="ECO:0000313" key="1">
    <source>
        <dbReference type="EMBL" id="CAD8120588.1"/>
    </source>
</evidence>
<protein>
    <submittedName>
        <fullName evidence="1">Uncharacterized protein</fullName>
    </submittedName>
</protein>
<accession>A0A8S1QYC2</accession>
<organism evidence="1 2">
    <name type="scientific">Paramecium sonneborni</name>
    <dbReference type="NCBI Taxonomy" id="65129"/>
    <lineage>
        <taxon>Eukaryota</taxon>
        <taxon>Sar</taxon>
        <taxon>Alveolata</taxon>
        <taxon>Ciliophora</taxon>
        <taxon>Intramacronucleata</taxon>
        <taxon>Oligohymenophorea</taxon>
        <taxon>Peniculida</taxon>
        <taxon>Parameciidae</taxon>
        <taxon>Paramecium</taxon>
    </lineage>
</organism>
<gene>
    <name evidence="1" type="ORF">PSON_ATCC_30995.1.T1270046</name>
</gene>
<dbReference type="OrthoDB" id="327451at2759"/>
<reference evidence="1" key="1">
    <citation type="submission" date="2021-01" db="EMBL/GenBank/DDBJ databases">
        <authorList>
            <consortium name="Genoscope - CEA"/>
            <person name="William W."/>
        </authorList>
    </citation>
    <scope>NUCLEOTIDE SEQUENCE</scope>
</reference>
<dbReference type="EMBL" id="CAJJDN010000127">
    <property type="protein sequence ID" value="CAD8120588.1"/>
    <property type="molecule type" value="Genomic_DNA"/>
</dbReference>
<comment type="caution">
    <text evidence="1">The sequence shown here is derived from an EMBL/GenBank/DDBJ whole genome shotgun (WGS) entry which is preliminary data.</text>
</comment>
<dbReference type="Proteomes" id="UP000692954">
    <property type="component" value="Unassembled WGS sequence"/>
</dbReference>
<keyword evidence="2" id="KW-1185">Reference proteome</keyword>
<proteinExistence type="predicted"/>
<evidence type="ECO:0000313" key="2">
    <source>
        <dbReference type="Proteomes" id="UP000692954"/>
    </source>
</evidence>
<dbReference type="AlphaFoldDB" id="A0A8S1QYC2"/>
<sequence>MIQNFDLKAEIQKHQLKHSLLLEVLVNNEKNIQPQKFLEIIQNYNNSQIDDLKFIKLYNEYLYTNELSIQDSYIVYNEVVHKNFDKIELQVIKIVNILSLIHQQINLKIKYLEQYEELYLMLDSEKIGYLCEDQVLFLFFSLFLIEKPIDNNIDLYGCFKSFWIEIQQYNKVSFRILKQFLFKQNYNSVIIIQNINRILTMFELESVPNIRYDILKYLSAKYHYDNIVEIAVELLIKLPIEYANVEIIKKENEENLFISSFIKLYHLAIIKKCFMGDQIQSQIFEQKERDENWFHRTFIKNKQRVKQQPNQPKTINVDLTIFSKESPTKKKKRKEMYK</sequence>